<reference evidence="2 3" key="1">
    <citation type="submission" date="2022-03" db="EMBL/GenBank/DDBJ databases">
        <authorList>
            <person name="Jo J.-H."/>
            <person name="Im W.-T."/>
        </authorList>
    </citation>
    <scope>NUCLEOTIDE SEQUENCE [LARGE SCALE GENOMIC DNA]</scope>
    <source>
        <strain evidence="2 3">MA9</strain>
    </source>
</reference>
<feature type="transmembrane region" description="Helical" evidence="1">
    <location>
        <begin position="286"/>
        <end position="304"/>
    </location>
</feature>
<protein>
    <submittedName>
        <fullName evidence="2">Uncharacterized protein</fullName>
    </submittedName>
</protein>
<keyword evidence="1" id="KW-0472">Membrane</keyword>
<name>A0ABS9UCD7_9BACL</name>
<proteinExistence type="predicted"/>
<keyword evidence="3" id="KW-1185">Reference proteome</keyword>
<feature type="transmembrane region" description="Helical" evidence="1">
    <location>
        <begin position="192"/>
        <end position="218"/>
    </location>
</feature>
<feature type="transmembrane region" description="Helical" evidence="1">
    <location>
        <begin position="230"/>
        <end position="246"/>
    </location>
</feature>
<gene>
    <name evidence="2" type="ORF">LZ480_08885</name>
</gene>
<evidence type="ECO:0000313" key="3">
    <source>
        <dbReference type="Proteomes" id="UP001316087"/>
    </source>
</evidence>
<keyword evidence="1" id="KW-0812">Transmembrane</keyword>
<keyword evidence="1" id="KW-1133">Transmembrane helix</keyword>
<dbReference type="RefSeq" id="WP_241369054.1">
    <property type="nucleotide sequence ID" value="NZ_JAKZFC010000002.1"/>
</dbReference>
<feature type="transmembrane region" description="Helical" evidence="1">
    <location>
        <begin position="38"/>
        <end position="59"/>
    </location>
</feature>
<feature type="transmembrane region" description="Helical" evidence="1">
    <location>
        <begin position="252"/>
        <end position="274"/>
    </location>
</feature>
<evidence type="ECO:0000313" key="2">
    <source>
        <dbReference type="EMBL" id="MCH7322007.1"/>
    </source>
</evidence>
<dbReference type="Proteomes" id="UP001316087">
    <property type="component" value="Unassembled WGS sequence"/>
</dbReference>
<organism evidence="2 3">
    <name type="scientific">Solibacillus palustris</name>
    <dbReference type="NCBI Taxonomy" id="2908203"/>
    <lineage>
        <taxon>Bacteria</taxon>
        <taxon>Bacillati</taxon>
        <taxon>Bacillota</taxon>
        <taxon>Bacilli</taxon>
        <taxon>Bacillales</taxon>
        <taxon>Caryophanaceae</taxon>
        <taxon>Solibacillus</taxon>
    </lineage>
</organism>
<dbReference type="EMBL" id="JAKZFC010000002">
    <property type="protein sequence ID" value="MCH7322007.1"/>
    <property type="molecule type" value="Genomic_DNA"/>
</dbReference>
<comment type="caution">
    <text evidence="2">The sequence shown here is derived from an EMBL/GenBank/DDBJ whole genome shotgun (WGS) entry which is preliminary data.</text>
</comment>
<sequence length="306" mass="35647">MDEQFKNMQAPIRTSEQQIKSLNQIKGKIKQRQRMLKLQLIGTSFTAVALIFILFTLFITKSEPLSNQAATSASLQKAYYFSNHSEQPVVNIDKWYYTSKSKIANKDLNLLAQLANQISQSKQLYEEQQLPPAFRDFLLHYDDGTKRYLQFWTTIINDRHEQFVMDVTTKQVYELTSSDSELLQMMTQESNFFITLVRFVIFLAVLYVALFVCLHFNLLGNTEKLETIKAWKIFVLGIATYFYVVIVQGLSLYYFGAVNALFLGGILFLPFVLYHWRQFGKSNYQVSTWVLLVIAFVICCYIFLFT</sequence>
<accession>A0ABS9UCD7</accession>
<evidence type="ECO:0000256" key="1">
    <source>
        <dbReference type="SAM" id="Phobius"/>
    </source>
</evidence>